<comment type="caution">
    <text evidence="2">The sequence shown here is derived from an EMBL/GenBank/DDBJ whole genome shotgun (WGS) entry which is preliminary data.</text>
</comment>
<protein>
    <submittedName>
        <fullName evidence="2">Uncharacterized protein</fullName>
    </submittedName>
</protein>
<proteinExistence type="predicted"/>
<feature type="compositionally biased region" description="Polar residues" evidence="1">
    <location>
        <begin position="26"/>
        <end position="37"/>
    </location>
</feature>
<sequence length="293" mass="32024">MIEEGVASQTENVSTRKRDRPKGSHNKNSSSHLQSNVVEAEHPAGIGFPKPLVHCQKKQDVTQPTRQDGVASQTESVSTRKRGRPKGSLNKELGKGMPEALCMAMAFESKGPEHEPAISEVDKQVVDAVKRKRGRSKGSGKKPSVGGPDQESAINEATGFQTSYTVEENQSLPLFQKSIINGATESQTSIYGKEHQPIYMSIDNSDSPIQKENREEVDKQVVYVLKRNGGLAKGSSIKASEAGPELEAGSQELTFIQTECIHWLSPTEEQHLTLFPFPENSDVRLVEKAGGNF</sequence>
<evidence type="ECO:0000256" key="1">
    <source>
        <dbReference type="SAM" id="MobiDB-lite"/>
    </source>
</evidence>
<keyword evidence="3" id="KW-1185">Reference proteome</keyword>
<feature type="compositionally biased region" description="Basic residues" evidence="1">
    <location>
        <begin position="15"/>
        <end position="25"/>
    </location>
</feature>
<gene>
    <name evidence="2" type="ORF">IFM89_026468</name>
</gene>
<organism evidence="2 3">
    <name type="scientific">Coptis chinensis</name>
    <dbReference type="NCBI Taxonomy" id="261450"/>
    <lineage>
        <taxon>Eukaryota</taxon>
        <taxon>Viridiplantae</taxon>
        <taxon>Streptophyta</taxon>
        <taxon>Embryophyta</taxon>
        <taxon>Tracheophyta</taxon>
        <taxon>Spermatophyta</taxon>
        <taxon>Magnoliopsida</taxon>
        <taxon>Ranunculales</taxon>
        <taxon>Ranunculaceae</taxon>
        <taxon>Coptidoideae</taxon>
        <taxon>Coptis</taxon>
    </lineage>
</organism>
<dbReference type="AlphaFoldDB" id="A0A835IFU8"/>
<feature type="region of interest" description="Disordered" evidence="1">
    <location>
        <begin position="108"/>
        <end position="153"/>
    </location>
</feature>
<feature type="compositionally biased region" description="Basic and acidic residues" evidence="1">
    <location>
        <begin position="110"/>
        <end position="129"/>
    </location>
</feature>
<name>A0A835IFU8_9MAGN</name>
<dbReference type="Proteomes" id="UP000631114">
    <property type="component" value="Unassembled WGS sequence"/>
</dbReference>
<feature type="compositionally biased region" description="Basic residues" evidence="1">
    <location>
        <begin position="130"/>
        <end position="140"/>
    </location>
</feature>
<reference evidence="2 3" key="1">
    <citation type="submission" date="2020-10" db="EMBL/GenBank/DDBJ databases">
        <title>The Coptis chinensis genome and diversification of protoberbering-type alkaloids.</title>
        <authorList>
            <person name="Wang B."/>
            <person name="Shu S."/>
            <person name="Song C."/>
            <person name="Liu Y."/>
        </authorList>
    </citation>
    <scope>NUCLEOTIDE SEQUENCE [LARGE SCALE GENOMIC DNA]</scope>
    <source>
        <strain evidence="2">HL-2020</strain>
        <tissue evidence="2">Leaf</tissue>
    </source>
</reference>
<evidence type="ECO:0000313" key="3">
    <source>
        <dbReference type="Proteomes" id="UP000631114"/>
    </source>
</evidence>
<accession>A0A835IFU8</accession>
<feature type="region of interest" description="Disordered" evidence="1">
    <location>
        <begin position="1"/>
        <end position="96"/>
    </location>
</feature>
<feature type="compositionally biased region" description="Polar residues" evidence="1">
    <location>
        <begin position="61"/>
        <end position="77"/>
    </location>
</feature>
<feature type="non-terminal residue" evidence="2">
    <location>
        <position position="293"/>
    </location>
</feature>
<evidence type="ECO:0000313" key="2">
    <source>
        <dbReference type="EMBL" id="KAF9615797.1"/>
    </source>
</evidence>
<dbReference type="EMBL" id="JADFTS010000003">
    <property type="protein sequence ID" value="KAF9615797.1"/>
    <property type="molecule type" value="Genomic_DNA"/>
</dbReference>